<dbReference type="InterPro" id="IPR029069">
    <property type="entry name" value="HotDog_dom_sf"/>
</dbReference>
<dbReference type="Pfam" id="PF13279">
    <property type="entry name" value="4HBT_2"/>
    <property type="match status" value="1"/>
</dbReference>
<reference evidence="3 4" key="1">
    <citation type="submission" date="2019-01" db="EMBL/GenBank/DDBJ databases">
        <authorList>
            <person name="Chen W.-M."/>
        </authorList>
    </citation>
    <scope>NUCLEOTIDE SEQUENCE [LARGE SCALE GENOMIC DNA]</scope>
    <source>
        <strain evidence="3 4">FSY-9</strain>
    </source>
</reference>
<comment type="caution">
    <text evidence="3">The sequence shown here is derived from an EMBL/GenBank/DDBJ whole genome shotgun (WGS) entry which is preliminary data.</text>
</comment>
<gene>
    <name evidence="3" type="ORF">EOE18_09925</name>
</gene>
<organism evidence="3 4">
    <name type="scientific">Novosphingobium umbonatum</name>
    <dbReference type="NCBI Taxonomy" id="1908524"/>
    <lineage>
        <taxon>Bacteria</taxon>
        <taxon>Pseudomonadati</taxon>
        <taxon>Pseudomonadota</taxon>
        <taxon>Alphaproteobacteria</taxon>
        <taxon>Sphingomonadales</taxon>
        <taxon>Sphingomonadaceae</taxon>
        <taxon>Novosphingobium</taxon>
    </lineage>
</organism>
<evidence type="ECO:0000313" key="4">
    <source>
        <dbReference type="Proteomes" id="UP000282837"/>
    </source>
</evidence>
<keyword evidence="2" id="KW-0378">Hydrolase</keyword>
<name>A0A3S2V6S7_9SPHN</name>
<dbReference type="PANTHER" id="PTHR31793">
    <property type="entry name" value="4-HYDROXYBENZOYL-COA THIOESTERASE FAMILY MEMBER"/>
    <property type="match status" value="1"/>
</dbReference>
<evidence type="ECO:0000313" key="3">
    <source>
        <dbReference type="EMBL" id="RVU05043.1"/>
    </source>
</evidence>
<keyword evidence="4" id="KW-1185">Reference proteome</keyword>
<dbReference type="EMBL" id="SACO01000006">
    <property type="protein sequence ID" value="RVU05043.1"/>
    <property type="molecule type" value="Genomic_DNA"/>
</dbReference>
<dbReference type="AlphaFoldDB" id="A0A3S2V6S7"/>
<evidence type="ECO:0000256" key="1">
    <source>
        <dbReference type="ARBA" id="ARBA00005953"/>
    </source>
</evidence>
<dbReference type="RefSeq" id="WP_127708991.1">
    <property type="nucleotide sequence ID" value="NZ_SACO01000006.1"/>
</dbReference>
<protein>
    <submittedName>
        <fullName evidence="3">Acyl-CoA thioesterase</fullName>
    </submittedName>
</protein>
<dbReference type="Proteomes" id="UP000282837">
    <property type="component" value="Unassembled WGS sequence"/>
</dbReference>
<dbReference type="PANTHER" id="PTHR31793:SF27">
    <property type="entry name" value="NOVEL THIOESTERASE SUPERFAMILY DOMAIN AND SAPOSIN A-TYPE DOMAIN CONTAINING PROTEIN (0610012H03RIK)"/>
    <property type="match status" value="1"/>
</dbReference>
<proteinExistence type="inferred from homology"/>
<sequence length="143" mass="15518">MSKPDPALLDPARYPHQVEIAPRYADLDPNNHLNNVALAAIIEDARVRFHHASGFAKSLGPKGQVMIAQLNISYFAQCYYPAPITVCTGVAKAGNTSMRLLHLLVQDGKPAVLADAVVVHVEDGKAAPLPEALNAQLERWTCR</sequence>
<dbReference type="Gene3D" id="3.10.129.10">
    <property type="entry name" value="Hotdog Thioesterase"/>
    <property type="match status" value="1"/>
</dbReference>
<accession>A0A3S2V6S7</accession>
<dbReference type="GO" id="GO:0047617">
    <property type="term" value="F:fatty acyl-CoA hydrolase activity"/>
    <property type="evidence" value="ECO:0007669"/>
    <property type="project" value="TreeGrafter"/>
</dbReference>
<dbReference type="OrthoDB" id="9799036at2"/>
<dbReference type="CDD" id="cd00586">
    <property type="entry name" value="4HBT"/>
    <property type="match status" value="1"/>
</dbReference>
<comment type="similarity">
    <text evidence="1">Belongs to the 4-hydroxybenzoyl-CoA thioesterase family.</text>
</comment>
<evidence type="ECO:0000256" key="2">
    <source>
        <dbReference type="ARBA" id="ARBA00022801"/>
    </source>
</evidence>
<dbReference type="SUPFAM" id="SSF54637">
    <property type="entry name" value="Thioesterase/thiol ester dehydrase-isomerase"/>
    <property type="match status" value="1"/>
</dbReference>
<dbReference type="InterPro" id="IPR050563">
    <property type="entry name" value="4-hydroxybenzoyl-CoA_TE"/>
</dbReference>